<dbReference type="PROSITE" id="PS51419">
    <property type="entry name" value="RAB"/>
    <property type="match status" value="1"/>
</dbReference>
<dbReference type="InterPro" id="IPR001806">
    <property type="entry name" value="Small_GTPase"/>
</dbReference>
<dbReference type="SUPFAM" id="SSF52540">
    <property type="entry name" value="P-loop containing nucleoside triphosphate hydrolases"/>
    <property type="match status" value="1"/>
</dbReference>
<dbReference type="PROSITE" id="PS51421">
    <property type="entry name" value="RAS"/>
    <property type="match status" value="1"/>
</dbReference>
<evidence type="ECO:0000256" key="2">
    <source>
        <dbReference type="ARBA" id="ARBA00023134"/>
    </source>
</evidence>
<keyword evidence="4" id="KW-1185">Reference proteome</keyword>
<evidence type="ECO:0000313" key="4">
    <source>
        <dbReference type="Proteomes" id="UP001194746"/>
    </source>
</evidence>
<keyword evidence="2" id="KW-0342">GTP-binding</keyword>
<protein>
    <submittedName>
        <fullName evidence="3">Uncharacterized protein</fullName>
    </submittedName>
</protein>
<organism evidence="3 4">
    <name type="scientific">Aspergillus nanangensis</name>
    <dbReference type="NCBI Taxonomy" id="2582783"/>
    <lineage>
        <taxon>Eukaryota</taxon>
        <taxon>Fungi</taxon>
        <taxon>Dikarya</taxon>
        <taxon>Ascomycota</taxon>
        <taxon>Pezizomycotina</taxon>
        <taxon>Eurotiomycetes</taxon>
        <taxon>Eurotiomycetidae</taxon>
        <taxon>Eurotiales</taxon>
        <taxon>Aspergillaceae</taxon>
        <taxon>Aspergillus</taxon>
        <taxon>Aspergillus subgen. Circumdati</taxon>
    </lineage>
</organism>
<dbReference type="InterPro" id="IPR020849">
    <property type="entry name" value="Small_GTPase_Ras-type"/>
</dbReference>
<gene>
    <name evidence="3" type="ORF">FE257_008526</name>
</gene>
<reference evidence="3" key="2">
    <citation type="submission" date="2020-02" db="EMBL/GenBank/DDBJ databases">
        <authorList>
            <person name="Gilchrist C.L.M."/>
            <person name="Chooi Y.-H."/>
        </authorList>
    </citation>
    <scope>NUCLEOTIDE SEQUENCE</scope>
    <source>
        <strain evidence="3">MST-FP2251</strain>
    </source>
</reference>
<proteinExistence type="predicted"/>
<evidence type="ECO:0000256" key="1">
    <source>
        <dbReference type="ARBA" id="ARBA00022741"/>
    </source>
</evidence>
<dbReference type="GO" id="GO:0005525">
    <property type="term" value="F:GTP binding"/>
    <property type="evidence" value="ECO:0007669"/>
    <property type="project" value="UniProtKB-KW"/>
</dbReference>
<dbReference type="AlphaFoldDB" id="A0AAD4CL79"/>
<sequence>MAERWIGHGQAFIIAFDISSKKSFRHVRLYYNQIKRIKKDRLTTNPDRKDLCSPISESFPIMLIGNKSDLRDHRTVSTQQGLRLAQAMGAEYFETSAKEGFNVAAPFQRAVQLYREREKKKEHELFCRIEGGKQGTPKYRRQYRPFQKNHLRKWCCASQ</sequence>
<dbReference type="GO" id="GO:0007165">
    <property type="term" value="P:signal transduction"/>
    <property type="evidence" value="ECO:0007669"/>
    <property type="project" value="InterPro"/>
</dbReference>
<name>A0AAD4CL79_ASPNN</name>
<dbReference type="InterPro" id="IPR027417">
    <property type="entry name" value="P-loop_NTPase"/>
</dbReference>
<dbReference type="SMART" id="SM00175">
    <property type="entry name" value="RAB"/>
    <property type="match status" value="1"/>
</dbReference>
<dbReference type="Proteomes" id="UP001194746">
    <property type="component" value="Unassembled WGS sequence"/>
</dbReference>
<dbReference type="PANTHER" id="PTHR24070">
    <property type="entry name" value="RAS, DI-RAS, AND RHEB FAMILY MEMBERS OF SMALL GTPASE SUPERFAMILY"/>
    <property type="match status" value="1"/>
</dbReference>
<dbReference type="SMART" id="SM00174">
    <property type="entry name" value="RHO"/>
    <property type="match status" value="1"/>
</dbReference>
<dbReference type="PRINTS" id="PR00449">
    <property type="entry name" value="RASTRNSFRMNG"/>
</dbReference>
<reference evidence="3" key="1">
    <citation type="journal article" date="2019" name="Beilstein J. Org. Chem.">
        <title>Nanangenines: drimane sesquiterpenoids as the dominant metabolite cohort of a novel Australian fungus, Aspergillus nanangensis.</title>
        <authorList>
            <person name="Lacey H.J."/>
            <person name="Gilchrist C.L.M."/>
            <person name="Crombie A."/>
            <person name="Kalaitzis J.A."/>
            <person name="Vuong D."/>
            <person name="Rutledge P.J."/>
            <person name="Turner P."/>
            <person name="Pitt J.I."/>
            <person name="Lacey E."/>
            <person name="Chooi Y.H."/>
            <person name="Piggott A.M."/>
        </authorList>
    </citation>
    <scope>NUCLEOTIDE SEQUENCE</scope>
    <source>
        <strain evidence="3">MST-FP2251</strain>
    </source>
</reference>
<dbReference type="Pfam" id="PF00071">
    <property type="entry name" value="Ras"/>
    <property type="match status" value="1"/>
</dbReference>
<dbReference type="EMBL" id="VCAU01000045">
    <property type="protein sequence ID" value="KAF9888594.1"/>
    <property type="molecule type" value="Genomic_DNA"/>
</dbReference>
<dbReference type="GO" id="GO:0016020">
    <property type="term" value="C:membrane"/>
    <property type="evidence" value="ECO:0007669"/>
    <property type="project" value="InterPro"/>
</dbReference>
<dbReference type="GO" id="GO:0003924">
    <property type="term" value="F:GTPase activity"/>
    <property type="evidence" value="ECO:0007669"/>
    <property type="project" value="InterPro"/>
</dbReference>
<dbReference type="Gene3D" id="3.40.50.300">
    <property type="entry name" value="P-loop containing nucleotide triphosphate hydrolases"/>
    <property type="match status" value="1"/>
</dbReference>
<evidence type="ECO:0000313" key="3">
    <source>
        <dbReference type="EMBL" id="KAF9888594.1"/>
    </source>
</evidence>
<accession>A0AAD4CL79</accession>
<dbReference type="SMART" id="SM00173">
    <property type="entry name" value="RAS"/>
    <property type="match status" value="1"/>
</dbReference>
<keyword evidence="1" id="KW-0547">Nucleotide-binding</keyword>
<comment type="caution">
    <text evidence="3">The sequence shown here is derived from an EMBL/GenBank/DDBJ whole genome shotgun (WGS) entry which is preliminary data.</text>
</comment>